<dbReference type="Pfam" id="PF03819">
    <property type="entry name" value="MazG"/>
    <property type="match status" value="1"/>
</dbReference>
<dbReference type="InterPro" id="IPR004518">
    <property type="entry name" value="MazG-like_dom"/>
</dbReference>
<dbReference type="EMBL" id="AE016796">
    <property type="protein sequence ID" value="AAO07081.1"/>
    <property type="molecule type" value="Genomic_DNA"/>
</dbReference>
<accession>A0A3Q0KX88</accession>
<reference evidence="3" key="1">
    <citation type="submission" date="2002-12" db="EMBL/GenBank/DDBJ databases">
        <title>Complete genome sequence of Vibrio vulnificus CMCP6.</title>
        <authorList>
            <person name="Rhee J.H."/>
            <person name="Kim S.Y."/>
            <person name="Chung S.S."/>
            <person name="Kim J.J."/>
            <person name="Moon Y.H."/>
            <person name="Jeong H."/>
            <person name="Choy H.E."/>
        </authorList>
    </citation>
    <scope>NUCLEOTIDE SEQUENCE [LARGE SCALE GENOMIC DNA]</scope>
    <source>
        <strain evidence="3">CMCP6</strain>
    </source>
</reference>
<dbReference type="KEGG" id="vvu:VV2_0107"/>
<sequence>MGPHTYLNELKKEVDDVFDEIPRERTCYLEDELADVLWDYLNAIVALEKESEIRLDSILRRAYVKYSQRVAAIESGTDWADIKEAQKQALEQEYSQSSR</sequence>
<name>A0A3Q0KX88_VIBVU</name>
<reference evidence="2 3" key="3">
    <citation type="journal article" date="2011" name="Mol. Syst. Biol.">
        <title>Integrative genome-scale metabolic analysis of Vibrio vulnificus for drug targeting and discovery.</title>
        <authorList>
            <person name="Kim H.U."/>
            <person name="Kim S.Y."/>
            <person name="Jeong H."/>
            <person name="Kim T.Y."/>
            <person name="Kim J.J."/>
            <person name="Choy H.E."/>
            <person name="Yi K.Y."/>
            <person name="Rhee J.H."/>
            <person name="Lee S.Y."/>
        </authorList>
    </citation>
    <scope>NUCLEOTIDE SEQUENCE [LARGE SCALE GENOMIC DNA]</scope>
    <source>
        <strain evidence="2 3">CMCP6</strain>
    </source>
</reference>
<gene>
    <name evidence="2" type="ordered locus">VV2_0107</name>
</gene>
<dbReference type="SUPFAM" id="SSF101386">
    <property type="entry name" value="all-alpha NTP pyrophosphatases"/>
    <property type="match status" value="1"/>
</dbReference>
<evidence type="ECO:0000313" key="2">
    <source>
        <dbReference type="EMBL" id="AAO07081.1"/>
    </source>
</evidence>
<evidence type="ECO:0000259" key="1">
    <source>
        <dbReference type="Pfam" id="PF03819"/>
    </source>
</evidence>
<evidence type="ECO:0000313" key="3">
    <source>
        <dbReference type="Proteomes" id="UP000002275"/>
    </source>
</evidence>
<protein>
    <submittedName>
        <fullName evidence="2">MazG-related protein</fullName>
    </submittedName>
</protein>
<feature type="domain" description="NTP pyrophosphohydrolase MazG-like" evidence="1">
    <location>
        <begin position="3"/>
        <end position="69"/>
    </location>
</feature>
<reference evidence="2 3" key="2">
    <citation type="journal article" date="2003" name="Infect. Immun.">
        <title>Characterization and pathogenic significance of Vibrio vulnificus antigens preferentially expressed in septicemic patients.</title>
        <authorList>
            <person name="Kim Y.R."/>
            <person name="Lee S.E."/>
            <person name="Kim C.M."/>
            <person name="Kim S.Y."/>
            <person name="Shin E.K."/>
            <person name="Shin D.H."/>
            <person name="Chung S.S."/>
            <person name="Choy H.E."/>
            <person name="Progulske-Fox A."/>
            <person name="Hillman J.D."/>
            <person name="Handfield M."/>
            <person name="Rhee J.H."/>
        </authorList>
    </citation>
    <scope>NUCLEOTIDE SEQUENCE [LARGE SCALE GENOMIC DNA]</scope>
    <source>
        <strain evidence="2 3">CMCP6</strain>
    </source>
</reference>
<proteinExistence type="predicted"/>
<dbReference type="AlphaFoldDB" id="A0A3Q0KX88"/>
<dbReference type="Gene3D" id="1.10.287.1080">
    <property type="entry name" value="MazG-like"/>
    <property type="match status" value="1"/>
</dbReference>
<dbReference type="Proteomes" id="UP000002275">
    <property type="component" value="Chromosome II"/>
</dbReference>
<organism evidence="2 3">
    <name type="scientific">Vibrio vulnificus (strain CMCP6)</name>
    <dbReference type="NCBI Taxonomy" id="216895"/>
    <lineage>
        <taxon>Bacteria</taxon>
        <taxon>Pseudomonadati</taxon>
        <taxon>Pseudomonadota</taxon>
        <taxon>Gammaproteobacteria</taxon>
        <taxon>Vibrionales</taxon>
        <taxon>Vibrionaceae</taxon>
        <taxon>Vibrio</taxon>
    </lineage>
</organism>